<comment type="caution">
    <text evidence="2">The sequence shown here is derived from an EMBL/GenBank/DDBJ whole genome shotgun (WGS) entry which is preliminary data.</text>
</comment>
<keyword evidence="1" id="KW-1133">Transmembrane helix</keyword>
<evidence type="ECO:0000256" key="1">
    <source>
        <dbReference type="SAM" id="Phobius"/>
    </source>
</evidence>
<keyword evidence="3" id="KW-1185">Reference proteome</keyword>
<accession>A0ABX0FPI6</accession>
<feature type="transmembrane region" description="Helical" evidence="1">
    <location>
        <begin position="20"/>
        <end position="39"/>
    </location>
</feature>
<reference evidence="2 3" key="1">
    <citation type="submission" date="2020-01" db="EMBL/GenBank/DDBJ databases">
        <authorList>
            <person name="Lee S.D."/>
        </authorList>
    </citation>
    <scope>NUCLEOTIDE SEQUENCE [LARGE SCALE GENOMIC DNA]</scope>
    <source>
        <strain evidence="2 3">SAP-35</strain>
    </source>
</reference>
<name>A0ABX0FPI6_9BURK</name>
<proteinExistence type="predicted"/>
<evidence type="ECO:0000313" key="2">
    <source>
        <dbReference type="EMBL" id="NGZ86416.1"/>
    </source>
</evidence>
<evidence type="ECO:0000313" key="3">
    <source>
        <dbReference type="Proteomes" id="UP000666369"/>
    </source>
</evidence>
<keyword evidence="1" id="KW-0472">Membrane</keyword>
<keyword evidence="1" id="KW-0812">Transmembrane</keyword>
<dbReference type="RefSeq" id="WP_166106266.1">
    <property type="nucleotide sequence ID" value="NZ_JAADJT010000009.1"/>
</dbReference>
<feature type="transmembrane region" description="Helical" evidence="1">
    <location>
        <begin position="74"/>
        <end position="95"/>
    </location>
</feature>
<dbReference type="Proteomes" id="UP000666369">
    <property type="component" value="Unassembled WGS sequence"/>
</dbReference>
<gene>
    <name evidence="2" type="ORF">GW587_19415</name>
</gene>
<reference evidence="3" key="2">
    <citation type="submission" date="2023-07" db="EMBL/GenBank/DDBJ databases">
        <title>Duganella aceri sp. nov., isolated from tree sap.</title>
        <authorList>
            <person name="Kim I.S."/>
        </authorList>
    </citation>
    <scope>NUCLEOTIDE SEQUENCE [LARGE SCALE GENOMIC DNA]</scope>
    <source>
        <strain evidence="3">SAP-35</strain>
    </source>
</reference>
<sequence>MEKFSEFVDAVTARISNPLFTSFVISWLITNYKAVLVVISKEHYSNKISFLETTLYGPDTAPLLRLIGYPLIGALLYSFVLPVLSILTTAATGYFENKHESAKAWAQNKRRFTLEQSNALRRQVSDSLSKQIDELQVSATAIIDSNKRASDSVEPFLAKLPAAMLYQLEQEAQSWNEDVVRPDHVRDTHGPYPLEPEFWWTHGVPKRWLKLQDPSNAISTLNLHTTSRLFGLNESDTMDILARLLALQLVTYRWVDNQIIYGPVHHRWTQSIFGPVA</sequence>
<dbReference type="EMBL" id="JAADJT010000009">
    <property type="protein sequence ID" value="NGZ86416.1"/>
    <property type="molecule type" value="Genomic_DNA"/>
</dbReference>
<organism evidence="2 3">
    <name type="scientific">Duganella aceris</name>
    <dbReference type="NCBI Taxonomy" id="2703883"/>
    <lineage>
        <taxon>Bacteria</taxon>
        <taxon>Pseudomonadati</taxon>
        <taxon>Pseudomonadota</taxon>
        <taxon>Betaproteobacteria</taxon>
        <taxon>Burkholderiales</taxon>
        <taxon>Oxalobacteraceae</taxon>
        <taxon>Telluria group</taxon>
        <taxon>Duganella</taxon>
    </lineage>
</organism>
<protein>
    <submittedName>
        <fullName evidence="2">Uncharacterized protein</fullName>
    </submittedName>
</protein>